<dbReference type="PROSITE" id="PS50943">
    <property type="entry name" value="HTH_CROC1"/>
    <property type="match status" value="1"/>
</dbReference>
<organism evidence="3 4">
    <name type="scientific">Glycomyces luteolus</name>
    <dbReference type="NCBI Taxonomy" id="2670330"/>
    <lineage>
        <taxon>Bacteria</taxon>
        <taxon>Bacillati</taxon>
        <taxon>Actinomycetota</taxon>
        <taxon>Actinomycetes</taxon>
        <taxon>Glycomycetales</taxon>
        <taxon>Glycomycetaceae</taxon>
        <taxon>Glycomyces</taxon>
    </lineage>
</organism>
<gene>
    <name evidence="3" type="ORF">O1R50_17900</name>
</gene>
<dbReference type="CDD" id="cd00093">
    <property type="entry name" value="HTH_XRE"/>
    <property type="match status" value="1"/>
</dbReference>
<evidence type="ECO:0000313" key="3">
    <source>
        <dbReference type="EMBL" id="MDA1361506.1"/>
    </source>
</evidence>
<dbReference type="EMBL" id="JAPZVP010000015">
    <property type="protein sequence ID" value="MDA1361506.1"/>
    <property type="molecule type" value="Genomic_DNA"/>
</dbReference>
<dbReference type="AlphaFoldDB" id="A0A9X3P9Y7"/>
<reference evidence="3" key="1">
    <citation type="submission" date="2022-12" db="EMBL/GenBank/DDBJ databases">
        <title>Gycomyces niveus sp.nov.,a novel actinomycete isolated from soil in Shouguan.</title>
        <authorList>
            <person name="Yang X."/>
        </authorList>
    </citation>
    <scope>NUCLEOTIDE SEQUENCE</scope>
    <source>
        <strain evidence="3">NEAU-A15</strain>
    </source>
</reference>
<comment type="caution">
    <text evidence="3">The sequence shown here is derived from an EMBL/GenBank/DDBJ whole genome shotgun (WGS) entry which is preliminary data.</text>
</comment>
<evidence type="ECO:0000259" key="2">
    <source>
        <dbReference type="PROSITE" id="PS50943"/>
    </source>
</evidence>
<protein>
    <submittedName>
        <fullName evidence="3">XRE family transcriptional regulator</fullName>
    </submittedName>
</protein>
<dbReference type="RefSeq" id="WP_270111520.1">
    <property type="nucleotide sequence ID" value="NZ_JAPZVP010000015.1"/>
</dbReference>
<dbReference type="PANTHER" id="PTHR43236">
    <property type="entry name" value="ANTITOXIN HIGA1"/>
    <property type="match status" value="1"/>
</dbReference>
<dbReference type="Gene3D" id="1.10.260.40">
    <property type="entry name" value="lambda repressor-like DNA-binding domains"/>
    <property type="match status" value="1"/>
</dbReference>
<dbReference type="GO" id="GO:0003677">
    <property type="term" value="F:DNA binding"/>
    <property type="evidence" value="ECO:0007669"/>
    <property type="project" value="InterPro"/>
</dbReference>
<dbReference type="Gene3D" id="1.10.10.2910">
    <property type="match status" value="1"/>
</dbReference>
<feature type="domain" description="HTH cro/C1-type" evidence="2">
    <location>
        <begin position="14"/>
        <end position="68"/>
    </location>
</feature>
<proteinExistence type="inferred from homology"/>
<accession>A0A9X3P9Y7</accession>
<dbReference type="InterPro" id="IPR001387">
    <property type="entry name" value="Cro/C1-type_HTH"/>
</dbReference>
<evidence type="ECO:0000313" key="4">
    <source>
        <dbReference type="Proteomes" id="UP001146067"/>
    </source>
</evidence>
<dbReference type="SMART" id="SM00530">
    <property type="entry name" value="HTH_XRE"/>
    <property type="match status" value="1"/>
</dbReference>
<dbReference type="InterPro" id="IPR010359">
    <property type="entry name" value="IrrE_HExxH"/>
</dbReference>
<keyword evidence="4" id="KW-1185">Reference proteome</keyword>
<dbReference type="SUPFAM" id="SSF47413">
    <property type="entry name" value="lambda repressor-like DNA-binding domains"/>
    <property type="match status" value="1"/>
</dbReference>
<dbReference type="Pfam" id="PF01381">
    <property type="entry name" value="HTH_3"/>
    <property type="match status" value="1"/>
</dbReference>
<dbReference type="PANTHER" id="PTHR43236:SF1">
    <property type="entry name" value="BLL7220 PROTEIN"/>
    <property type="match status" value="1"/>
</dbReference>
<dbReference type="InterPro" id="IPR010982">
    <property type="entry name" value="Lambda_DNA-bd_dom_sf"/>
</dbReference>
<sequence>MELEEGWAAIGERVRRARAAMRFSQEDLGREVGLDRTMIAKIEAGTRRIDGMELARLSGALGMPMRQFLYDPPEVISRRSGIVAEETTVGESAAFRLDVALVAWLNDMQQLCEIGVFEPKPVLLYPSARTSSDDVRDAARWLRRQLGLGHEPLGSLMQIGEQAGVLFTVVELEDGGEGASIHEGDLAVSVINLSAPVVRRRSTAAHELGHMVLGDEYVSDMDIHASKAEREAAIDAFAAELLLPEDAVAARGPHLERGDLVKLSAEYQVSWSLALRQAERTGLIDAKQSRRWGASTPTKAELRDAIGWLLQQDLEKVRVPPSVAHAIMRAYREGWIAKPRAAELMRGHVDESELPDFESDQGW</sequence>
<name>A0A9X3P9Y7_9ACTN</name>
<dbReference type="Proteomes" id="UP001146067">
    <property type="component" value="Unassembled WGS sequence"/>
</dbReference>
<dbReference type="InterPro" id="IPR052345">
    <property type="entry name" value="Rad_response_metalloprotease"/>
</dbReference>
<comment type="similarity">
    <text evidence="1">Belongs to the short-chain fatty acyl-CoA assimilation regulator (ScfR) family.</text>
</comment>
<evidence type="ECO:0000256" key="1">
    <source>
        <dbReference type="ARBA" id="ARBA00007227"/>
    </source>
</evidence>
<dbReference type="Pfam" id="PF06114">
    <property type="entry name" value="Peptidase_M78"/>
    <property type="match status" value="1"/>
</dbReference>